<accession>A0A834IJP8</accession>
<evidence type="ECO:0000313" key="2">
    <source>
        <dbReference type="EMBL" id="KAF7280656.1"/>
    </source>
</evidence>
<evidence type="ECO:0000256" key="1">
    <source>
        <dbReference type="SAM" id="MobiDB-lite"/>
    </source>
</evidence>
<sequence length="93" mass="10721">MQRNYYNEQQQPGGYLSFFIEIPLFDPPMSFLLSLSLSVLFRKITKSYKVKESRSQIGGQARIFRNSGLGPRDERSDIEIPHSASRVTHNDDI</sequence>
<gene>
    <name evidence="2" type="ORF">GWI33_005623</name>
</gene>
<keyword evidence="3" id="KW-1185">Reference proteome</keyword>
<feature type="region of interest" description="Disordered" evidence="1">
    <location>
        <begin position="64"/>
        <end position="93"/>
    </location>
</feature>
<proteinExistence type="predicted"/>
<name>A0A834IJP8_RHYFE</name>
<comment type="caution">
    <text evidence="2">The sequence shown here is derived from an EMBL/GenBank/DDBJ whole genome shotgun (WGS) entry which is preliminary data.</text>
</comment>
<protein>
    <submittedName>
        <fullName evidence="2">Uncharacterized protein</fullName>
    </submittedName>
</protein>
<organism evidence="2 3">
    <name type="scientific">Rhynchophorus ferrugineus</name>
    <name type="common">Red palm weevil</name>
    <name type="synonym">Curculio ferrugineus</name>
    <dbReference type="NCBI Taxonomy" id="354439"/>
    <lineage>
        <taxon>Eukaryota</taxon>
        <taxon>Metazoa</taxon>
        <taxon>Ecdysozoa</taxon>
        <taxon>Arthropoda</taxon>
        <taxon>Hexapoda</taxon>
        <taxon>Insecta</taxon>
        <taxon>Pterygota</taxon>
        <taxon>Neoptera</taxon>
        <taxon>Endopterygota</taxon>
        <taxon>Coleoptera</taxon>
        <taxon>Polyphaga</taxon>
        <taxon>Cucujiformia</taxon>
        <taxon>Curculionidae</taxon>
        <taxon>Dryophthorinae</taxon>
        <taxon>Rhynchophorus</taxon>
    </lineage>
</organism>
<evidence type="ECO:0000313" key="3">
    <source>
        <dbReference type="Proteomes" id="UP000625711"/>
    </source>
</evidence>
<dbReference type="Proteomes" id="UP000625711">
    <property type="component" value="Unassembled WGS sequence"/>
</dbReference>
<reference evidence="2" key="1">
    <citation type="submission" date="2020-08" db="EMBL/GenBank/DDBJ databases">
        <title>Genome sequencing and assembly of the red palm weevil Rhynchophorus ferrugineus.</title>
        <authorList>
            <person name="Dias G.B."/>
            <person name="Bergman C.M."/>
            <person name="Manee M."/>
        </authorList>
    </citation>
    <scope>NUCLEOTIDE SEQUENCE</scope>
    <source>
        <strain evidence="2">AA-2017</strain>
        <tissue evidence="2">Whole larva</tissue>
    </source>
</reference>
<dbReference type="AlphaFoldDB" id="A0A834IJP8"/>
<dbReference type="EMBL" id="JAACXV010000278">
    <property type="protein sequence ID" value="KAF7280656.1"/>
    <property type="molecule type" value="Genomic_DNA"/>
</dbReference>
<feature type="compositionally biased region" description="Basic and acidic residues" evidence="1">
    <location>
        <begin position="71"/>
        <end position="80"/>
    </location>
</feature>